<name>A0A8J3ERS2_9PROT</name>
<dbReference type="EMBL" id="VCJR02000002">
    <property type="protein sequence ID" value="NHK28461.1"/>
    <property type="molecule type" value="Genomic_DNA"/>
</dbReference>
<dbReference type="PANTHER" id="PTHR30292:SF0">
    <property type="entry name" value="5-OXOPROLINASE SUBUNIT A"/>
    <property type="match status" value="1"/>
</dbReference>
<dbReference type="GO" id="GO:0017168">
    <property type="term" value="F:5-oxoprolinase (ATP-hydrolyzing) activity"/>
    <property type="evidence" value="ECO:0007669"/>
    <property type="project" value="UniProtKB-EC"/>
</dbReference>
<dbReference type="PANTHER" id="PTHR30292">
    <property type="entry name" value="UNCHARACTERIZED PROTEIN YBGL-RELATED"/>
    <property type="match status" value="1"/>
</dbReference>
<reference evidence="2 4" key="2">
    <citation type="submission" date="2020-02" db="EMBL/GenBank/DDBJ databases">
        <title>Genome sequence of Parvularcula flava strain NH6-79.</title>
        <authorList>
            <person name="Abdul Karim M.H."/>
            <person name="Lam M.Q."/>
            <person name="Chen S.J."/>
            <person name="Yahya A."/>
            <person name="Shahir S."/>
            <person name="Shamsir M.S."/>
            <person name="Chong C.S."/>
        </authorList>
    </citation>
    <scope>NUCLEOTIDE SEQUENCE [LARGE SCALE GENOMIC DNA]</scope>
    <source>
        <strain evidence="2 4">NH6-79</strain>
    </source>
</reference>
<dbReference type="InterPro" id="IPR005501">
    <property type="entry name" value="LamB/YcsF/PxpA-like"/>
</dbReference>
<reference evidence="1" key="1">
    <citation type="journal article" date="2014" name="Int. J. Syst. Evol. Microbiol.">
        <title>Complete genome sequence of Corynebacterium casei LMG S-19264T (=DSM 44701T), isolated from a smear-ripened cheese.</title>
        <authorList>
            <consortium name="US DOE Joint Genome Institute (JGI-PGF)"/>
            <person name="Walter F."/>
            <person name="Albersmeier A."/>
            <person name="Kalinowski J."/>
            <person name="Ruckert C."/>
        </authorList>
    </citation>
    <scope>NUCLEOTIDE SEQUENCE</scope>
    <source>
        <strain evidence="1">CGMCC 1.14984</strain>
    </source>
</reference>
<dbReference type="EMBL" id="BMGZ01000002">
    <property type="protein sequence ID" value="GGH98546.1"/>
    <property type="molecule type" value="Genomic_DNA"/>
</dbReference>
<dbReference type="NCBIfam" id="NF003814">
    <property type="entry name" value="PRK05406.1-3"/>
    <property type="match status" value="1"/>
</dbReference>
<accession>A0A8J3ERS2</accession>
<keyword evidence="2" id="KW-0378">Hydrolase</keyword>
<evidence type="ECO:0000313" key="4">
    <source>
        <dbReference type="Proteomes" id="UP000818603"/>
    </source>
</evidence>
<dbReference type="AlphaFoldDB" id="A0A8J3ERS2"/>
<dbReference type="Proteomes" id="UP000818603">
    <property type="component" value="Unassembled WGS sequence"/>
</dbReference>
<protein>
    <submittedName>
        <fullName evidence="2">5-oxoprolinase subunit PxpA</fullName>
        <ecNumber evidence="2">3.5.2.9</ecNumber>
    </submittedName>
    <submittedName>
        <fullName evidence="1">UPF0271 protein</fullName>
    </submittedName>
</protein>
<dbReference type="Gene3D" id="3.20.20.370">
    <property type="entry name" value="Glycoside hydrolase/deacetylase"/>
    <property type="match status" value="1"/>
</dbReference>
<gene>
    <name evidence="2" type="primary">pxpA</name>
    <name evidence="2" type="ORF">FF098_011140</name>
    <name evidence="1" type="ORF">GCM10011355_22390</name>
</gene>
<dbReference type="EC" id="3.5.2.9" evidence="2"/>
<evidence type="ECO:0000313" key="3">
    <source>
        <dbReference type="Proteomes" id="UP000621856"/>
    </source>
</evidence>
<keyword evidence="4" id="KW-1185">Reference proteome</keyword>
<proteinExistence type="predicted"/>
<dbReference type="CDD" id="cd10801">
    <property type="entry name" value="LamB_YcsF_like_1"/>
    <property type="match status" value="1"/>
</dbReference>
<evidence type="ECO:0000313" key="1">
    <source>
        <dbReference type="EMBL" id="GGH98546.1"/>
    </source>
</evidence>
<dbReference type="Proteomes" id="UP000621856">
    <property type="component" value="Unassembled WGS sequence"/>
</dbReference>
<comment type="caution">
    <text evidence="1">The sequence shown here is derived from an EMBL/GenBank/DDBJ whole genome shotgun (WGS) entry which is preliminary data.</text>
</comment>
<organism evidence="1 3">
    <name type="scientific">Aquisalinus luteolus</name>
    <dbReference type="NCBI Taxonomy" id="1566827"/>
    <lineage>
        <taxon>Bacteria</taxon>
        <taxon>Pseudomonadati</taxon>
        <taxon>Pseudomonadota</taxon>
        <taxon>Alphaproteobacteria</taxon>
        <taxon>Parvularculales</taxon>
        <taxon>Parvularculaceae</taxon>
        <taxon>Aquisalinus</taxon>
    </lineage>
</organism>
<evidence type="ECO:0000313" key="2">
    <source>
        <dbReference type="EMBL" id="NHK28461.1"/>
    </source>
</evidence>
<dbReference type="RefSeq" id="WP_155140486.1">
    <property type="nucleotide sequence ID" value="NZ_BMGZ01000002.1"/>
</dbReference>
<dbReference type="Pfam" id="PF03746">
    <property type="entry name" value="LamB_YcsF"/>
    <property type="match status" value="1"/>
</dbReference>
<dbReference type="GO" id="GO:0005975">
    <property type="term" value="P:carbohydrate metabolic process"/>
    <property type="evidence" value="ECO:0007669"/>
    <property type="project" value="InterPro"/>
</dbReference>
<dbReference type="InterPro" id="IPR011330">
    <property type="entry name" value="Glyco_hydro/deAcase_b/a-brl"/>
</dbReference>
<dbReference type="NCBIfam" id="NF003816">
    <property type="entry name" value="PRK05406.1-5"/>
    <property type="match status" value="1"/>
</dbReference>
<dbReference type="SUPFAM" id="SSF88713">
    <property type="entry name" value="Glycoside hydrolase/deacetylase"/>
    <property type="match status" value="1"/>
</dbReference>
<sequence length="264" mass="28013">MRVIDLNADLGEYQDGAQQQMEREILSYVSSCNIACGGHTGDELTMRETLKAAKEAGVSAGAHPSYPDRDGFGRRSLGIEPDALHASLIQQVRDLLTIARDLDVTIAHVKPHGALYNHIASDISLARLVAGVVKDTASANGRTLALVGLSDSAVKQAAEEAGLAFVGEAFVDRRYTSDGRLQPRDESGAVIKDDEDRLQQALAIASGKPVTTCHGNRITLTAQTLCLHGDSPGALETARAVRQALSEQGFAICPPHADADGTRH</sequence>
<reference evidence="1" key="3">
    <citation type="submission" date="2020-09" db="EMBL/GenBank/DDBJ databases">
        <authorList>
            <person name="Sun Q."/>
            <person name="Zhou Y."/>
        </authorList>
    </citation>
    <scope>NUCLEOTIDE SEQUENCE</scope>
    <source>
        <strain evidence="1">CGMCC 1.14984</strain>
    </source>
</reference>